<reference evidence="2" key="1">
    <citation type="journal article" date="2022" name="bioRxiv">
        <title>Sequencing and chromosome-scale assembly of the giantPleurodeles waltlgenome.</title>
        <authorList>
            <person name="Brown T."/>
            <person name="Elewa A."/>
            <person name="Iarovenko S."/>
            <person name="Subramanian E."/>
            <person name="Araus A.J."/>
            <person name="Petzold A."/>
            <person name="Susuki M."/>
            <person name="Suzuki K.-i.T."/>
            <person name="Hayashi T."/>
            <person name="Toyoda A."/>
            <person name="Oliveira C."/>
            <person name="Osipova E."/>
            <person name="Leigh N.D."/>
            <person name="Simon A."/>
            <person name="Yun M.H."/>
        </authorList>
    </citation>
    <scope>NUCLEOTIDE SEQUENCE</scope>
    <source>
        <strain evidence="2">20211129_DDA</strain>
        <tissue evidence="2">Liver</tissue>
    </source>
</reference>
<dbReference type="AlphaFoldDB" id="A0AAV7RNB9"/>
<comment type="caution">
    <text evidence="2">The sequence shown here is derived from an EMBL/GenBank/DDBJ whole genome shotgun (WGS) entry which is preliminary data.</text>
</comment>
<feature type="region of interest" description="Disordered" evidence="1">
    <location>
        <begin position="169"/>
        <end position="222"/>
    </location>
</feature>
<keyword evidence="3" id="KW-1185">Reference proteome</keyword>
<name>A0AAV7RNB9_PLEWA</name>
<dbReference type="Proteomes" id="UP001066276">
    <property type="component" value="Chromosome 5"/>
</dbReference>
<gene>
    <name evidence="2" type="ORF">NDU88_006734</name>
</gene>
<proteinExistence type="predicted"/>
<feature type="compositionally biased region" description="Basic and acidic residues" evidence="1">
    <location>
        <begin position="195"/>
        <end position="222"/>
    </location>
</feature>
<protein>
    <submittedName>
        <fullName evidence="2">Uncharacterized protein</fullName>
    </submittedName>
</protein>
<feature type="region of interest" description="Disordered" evidence="1">
    <location>
        <begin position="98"/>
        <end position="143"/>
    </location>
</feature>
<evidence type="ECO:0000256" key="1">
    <source>
        <dbReference type="SAM" id="MobiDB-lite"/>
    </source>
</evidence>
<accession>A0AAV7RNB9</accession>
<feature type="compositionally biased region" description="Basic and acidic residues" evidence="1">
    <location>
        <begin position="108"/>
        <end position="143"/>
    </location>
</feature>
<sequence length="222" mass="24966">MKAELRRLVFYQGAMLDTPPKHVFYAKKACAYNERRILEETGVEDSMLSVRTVAVEGREKVGYEPVCDGLVLFGPSVNTSGTVAARPTTEIVDRVANPLGLPMSGEPLQRDRAPEEREKGKWTDGEREQRSKTAAEQRRTTDLATKEEHRCVRRWEPERKCLGLSATLGAAQEAHTETASHASGEVWHIQVRPEPGQRDKGYWVEERRGSKSGRGEERHRGA</sequence>
<organism evidence="2 3">
    <name type="scientific">Pleurodeles waltl</name>
    <name type="common">Iberian ribbed newt</name>
    <dbReference type="NCBI Taxonomy" id="8319"/>
    <lineage>
        <taxon>Eukaryota</taxon>
        <taxon>Metazoa</taxon>
        <taxon>Chordata</taxon>
        <taxon>Craniata</taxon>
        <taxon>Vertebrata</taxon>
        <taxon>Euteleostomi</taxon>
        <taxon>Amphibia</taxon>
        <taxon>Batrachia</taxon>
        <taxon>Caudata</taxon>
        <taxon>Salamandroidea</taxon>
        <taxon>Salamandridae</taxon>
        <taxon>Pleurodelinae</taxon>
        <taxon>Pleurodeles</taxon>
    </lineage>
</organism>
<evidence type="ECO:0000313" key="3">
    <source>
        <dbReference type="Proteomes" id="UP001066276"/>
    </source>
</evidence>
<dbReference type="EMBL" id="JANPWB010000009">
    <property type="protein sequence ID" value="KAJ1153976.1"/>
    <property type="molecule type" value="Genomic_DNA"/>
</dbReference>
<evidence type="ECO:0000313" key="2">
    <source>
        <dbReference type="EMBL" id="KAJ1153976.1"/>
    </source>
</evidence>